<dbReference type="AlphaFoldDB" id="A0AAV1S002"/>
<reference evidence="1 2" key="1">
    <citation type="submission" date="2024-01" db="EMBL/GenBank/DDBJ databases">
        <authorList>
            <person name="Waweru B."/>
        </authorList>
    </citation>
    <scope>NUCLEOTIDE SEQUENCE [LARGE SCALE GENOMIC DNA]</scope>
</reference>
<evidence type="ECO:0000313" key="1">
    <source>
        <dbReference type="EMBL" id="CAK7340914.1"/>
    </source>
</evidence>
<dbReference type="EMBL" id="CAWUPB010001160">
    <property type="protein sequence ID" value="CAK7340914.1"/>
    <property type="molecule type" value="Genomic_DNA"/>
</dbReference>
<dbReference type="Proteomes" id="UP001314170">
    <property type="component" value="Unassembled WGS sequence"/>
</dbReference>
<evidence type="ECO:0000313" key="2">
    <source>
        <dbReference type="Proteomes" id="UP001314170"/>
    </source>
</evidence>
<protein>
    <submittedName>
        <fullName evidence="1">Uncharacterized protein</fullName>
    </submittedName>
</protein>
<keyword evidence="2" id="KW-1185">Reference proteome</keyword>
<comment type="caution">
    <text evidence="1">The sequence shown here is derived from an EMBL/GenBank/DDBJ whole genome shotgun (WGS) entry which is preliminary data.</text>
</comment>
<proteinExistence type="predicted"/>
<name>A0AAV1S002_9ROSI</name>
<gene>
    <name evidence="1" type="ORF">DCAF_LOCUS16003</name>
</gene>
<sequence>MQPIFGPRFVRLFRLGQKFWLCGLGCIEPLWIKMMQKDKQIGHLRTPPCNSSAPYMSNKCTPHRSE</sequence>
<organism evidence="1 2">
    <name type="scientific">Dovyalis caffra</name>
    <dbReference type="NCBI Taxonomy" id="77055"/>
    <lineage>
        <taxon>Eukaryota</taxon>
        <taxon>Viridiplantae</taxon>
        <taxon>Streptophyta</taxon>
        <taxon>Embryophyta</taxon>
        <taxon>Tracheophyta</taxon>
        <taxon>Spermatophyta</taxon>
        <taxon>Magnoliopsida</taxon>
        <taxon>eudicotyledons</taxon>
        <taxon>Gunneridae</taxon>
        <taxon>Pentapetalae</taxon>
        <taxon>rosids</taxon>
        <taxon>fabids</taxon>
        <taxon>Malpighiales</taxon>
        <taxon>Salicaceae</taxon>
        <taxon>Flacourtieae</taxon>
        <taxon>Dovyalis</taxon>
    </lineage>
</organism>
<accession>A0AAV1S002</accession>